<evidence type="ECO:0000256" key="5">
    <source>
        <dbReference type="ARBA" id="ARBA00023155"/>
    </source>
</evidence>
<dbReference type="SMART" id="SM00574">
    <property type="entry name" value="POX"/>
    <property type="match status" value="1"/>
</dbReference>
<feature type="region of interest" description="Disordered" evidence="9">
    <location>
        <begin position="569"/>
        <end position="602"/>
    </location>
</feature>
<feature type="compositionally biased region" description="Polar residues" evidence="9">
    <location>
        <begin position="511"/>
        <end position="547"/>
    </location>
</feature>
<keyword evidence="7 8" id="KW-0539">Nucleus</keyword>
<dbReference type="InterPro" id="IPR006563">
    <property type="entry name" value="POX_dom"/>
</dbReference>
<evidence type="ECO:0000259" key="10">
    <source>
        <dbReference type="PROSITE" id="PS50071"/>
    </source>
</evidence>
<evidence type="ECO:0000256" key="2">
    <source>
        <dbReference type="ARBA" id="ARBA00006454"/>
    </source>
</evidence>
<feature type="compositionally biased region" description="Polar residues" evidence="9">
    <location>
        <begin position="569"/>
        <end position="595"/>
    </location>
</feature>
<name>A0A835HGT4_9MAGN</name>
<accession>A0A835HGT4</accession>
<feature type="compositionally biased region" description="Basic and acidic residues" evidence="9">
    <location>
        <begin position="483"/>
        <end position="500"/>
    </location>
</feature>
<dbReference type="InterPro" id="IPR008422">
    <property type="entry name" value="KN_HD"/>
</dbReference>
<feature type="DNA-binding region" description="Homeobox" evidence="8">
    <location>
        <begin position="413"/>
        <end position="475"/>
    </location>
</feature>
<dbReference type="EMBL" id="JADFTS010000007">
    <property type="protein sequence ID" value="KAF9598920.1"/>
    <property type="molecule type" value="Genomic_DNA"/>
</dbReference>
<evidence type="ECO:0000313" key="12">
    <source>
        <dbReference type="Proteomes" id="UP000631114"/>
    </source>
</evidence>
<dbReference type="InterPro" id="IPR009057">
    <property type="entry name" value="Homeodomain-like_sf"/>
</dbReference>
<keyword evidence="3" id="KW-0805">Transcription regulation</keyword>
<feature type="compositionally biased region" description="Low complexity" evidence="9">
    <location>
        <begin position="209"/>
        <end position="220"/>
    </location>
</feature>
<evidence type="ECO:0000256" key="4">
    <source>
        <dbReference type="ARBA" id="ARBA00023125"/>
    </source>
</evidence>
<feature type="region of interest" description="Disordered" evidence="9">
    <location>
        <begin position="169"/>
        <end position="220"/>
    </location>
</feature>
<proteinExistence type="inferred from homology"/>
<evidence type="ECO:0000256" key="8">
    <source>
        <dbReference type="PROSITE-ProRule" id="PRU00108"/>
    </source>
</evidence>
<dbReference type="Proteomes" id="UP000631114">
    <property type="component" value="Unassembled WGS sequence"/>
</dbReference>
<dbReference type="SUPFAM" id="SSF46689">
    <property type="entry name" value="Homeodomain-like"/>
    <property type="match status" value="1"/>
</dbReference>
<evidence type="ECO:0000256" key="3">
    <source>
        <dbReference type="ARBA" id="ARBA00023015"/>
    </source>
</evidence>
<dbReference type="PANTHER" id="PTHR11850">
    <property type="entry name" value="HOMEOBOX PROTEIN TRANSCRIPTION FACTORS"/>
    <property type="match status" value="1"/>
</dbReference>
<comment type="caution">
    <text evidence="11">The sequence shown here is derived from an EMBL/GenBank/DDBJ whole genome shotgun (WGS) entry which is preliminary data.</text>
</comment>
<evidence type="ECO:0000313" key="11">
    <source>
        <dbReference type="EMBL" id="KAF9598920.1"/>
    </source>
</evidence>
<dbReference type="GO" id="GO:0005634">
    <property type="term" value="C:nucleus"/>
    <property type="evidence" value="ECO:0007669"/>
    <property type="project" value="UniProtKB-SubCell"/>
</dbReference>
<dbReference type="OrthoDB" id="10056939at2759"/>
<keyword evidence="12" id="KW-1185">Reference proteome</keyword>
<dbReference type="InterPro" id="IPR050224">
    <property type="entry name" value="TALE_homeobox"/>
</dbReference>
<feature type="domain" description="Homeobox" evidence="10">
    <location>
        <begin position="411"/>
        <end position="474"/>
    </location>
</feature>
<dbReference type="GO" id="GO:0003677">
    <property type="term" value="F:DNA binding"/>
    <property type="evidence" value="ECO:0007669"/>
    <property type="project" value="UniProtKB-UniRule"/>
</dbReference>
<comment type="subcellular location">
    <subcellularLocation>
        <location evidence="1 8">Nucleus</location>
    </subcellularLocation>
</comment>
<evidence type="ECO:0000256" key="9">
    <source>
        <dbReference type="SAM" id="MobiDB-lite"/>
    </source>
</evidence>
<dbReference type="InterPro" id="IPR001356">
    <property type="entry name" value="HD"/>
</dbReference>
<keyword evidence="6" id="KW-0804">Transcription</keyword>
<protein>
    <recommendedName>
        <fullName evidence="10">Homeobox domain-containing protein</fullName>
    </recommendedName>
</protein>
<dbReference type="SMART" id="SM00389">
    <property type="entry name" value="HOX"/>
    <property type="match status" value="1"/>
</dbReference>
<dbReference type="GO" id="GO:0006355">
    <property type="term" value="P:regulation of DNA-templated transcription"/>
    <property type="evidence" value="ECO:0007669"/>
    <property type="project" value="InterPro"/>
</dbReference>
<sequence length="738" mass="80818">MATYFHGSSEIQGDGLQTLYLMNPGYVGYPDTQQQQQQQQPNMVFINSAGSSMNLSQTPQQNQHLVGIPLQATPISPNASSSSQQNPNRQSVHPQHEMSAVHGFIPRVQYNLWTSIDPNSSVVGGTHQPNHHQQQNSGTISALGVNNSISVGDVSSQLGLRRPFSQQGLSLSLSSQQPGYGPYRTDSDLPTPTPAPIISPTSGEDMRVSGGSSSSASGISNGTSTIQSVLLGSKYLKAAQVLLDEVVNVGKGIKTELSKGSKEQIKFGKELSGVTGAGSTGGETSTKRSAELTTTEKQELQMKKAKLVSMLDEVEQRYRQYHHQMQIVVSSFEQAAGFGSAKTYTALALQTISKQFRCLKDAISGQIRAASKCLGEDDFMGSGKGEGSRLRFIDHQLRQQRALQQLGMIQHNAWRPQRGLPERSVSILRAWLFEHFLHPYPKDSDKLMLAKQTGLTRSQVSNWFINARVRLWKPMVEEMYTEETKDQELNGMEEKNKNEFNEESGSKSNAHRQNSPTKTDQTRNLSPNQDSSTEPNAPPTLMSNSTVPTSTIEENIRAQAGFFLMGASNTEGMAQGNSKKSRASELQNSPTSFQSIDMDMKPNETDKDLCMKFGNERQGRDGYSLITGTTNHGGAFGAYSMGEMGRFDPDQFTPRFSGNGVSLTLGLPHCENLSLSGGQQTYLSNQNIQLGRRLDMGGAEPNDFCGINSQQPSTTAYENINMQNRKRFAAQLLPDFVA</sequence>
<feature type="compositionally biased region" description="Low complexity" evidence="9">
    <location>
        <begin position="74"/>
        <end position="91"/>
    </location>
</feature>
<dbReference type="CDD" id="cd00086">
    <property type="entry name" value="homeodomain"/>
    <property type="match status" value="1"/>
</dbReference>
<evidence type="ECO:0000256" key="6">
    <source>
        <dbReference type="ARBA" id="ARBA00023163"/>
    </source>
</evidence>
<feature type="region of interest" description="Disordered" evidence="9">
    <location>
        <begin position="72"/>
        <end position="96"/>
    </location>
</feature>
<keyword evidence="4 8" id="KW-0238">DNA-binding</keyword>
<dbReference type="FunFam" id="1.10.10.60:FF:000117">
    <property type="entry name" value="BEL1-like homeodomain protein 9"/>
    <property type="match status" value="1"/>
</dbReference>
<keyword evidence="5 8" id="KW-0371">Homeobox</keyword>
<dbReference type="Pfam" id="PF07526">
    <property type="entry name" value="POX"/>
    <property type="match status" value="1"/>
</dbReference>
<comment type="similarity">
    <text evidence="2">Belongs to the TALE/BELL homeobox family.</text>
</comment>
<organism evidence="11 12">
    <name type="scientific">Coptis chinensis</name>
    <dbReference type="NCBI Taxonomy" id="261450"/>
    <lineage>
        <taxon>Eukaryota</taxon>
        <taxon>Viridiplantae</taxon>
        <taxon>Streptophyta</taxon>
        <taxon>Embryophyta</taxon>
        <taxon>Tracheophyta</taxon>
        <taxon>Spermatophyta</taxon>
        <taxon>Magnoliopsida</taxon>
        <taxon>Ranunculales</taxon>
        <taxon>Ranunculaceae</taxon>
        <taxon>Coptidoideae</taxon>
        <taxon>Coptis</taxon>
    </lineage>
</organism>
<dbReference type="AlphaFoldDB" id="A0A835HGT4"/>
<dbReference type="PROSITE" id="PS50071">
    <property type="entry name" value="HOMEOBOX_2"/>
    <property type="match status" value="1"/>
</dbReference>
<evidence type="ECO:0000256" key="7">
    <source>
        <dbReference type="ARBA" id="ARBA00023242"/>
    </source>
</evidence>
<feature type="region of interest" description="Disordered" evidence="9">
    <location>
        <begin position="483"/>
        <end position="547"/>
    </location>
</feature>
<dbReference type="Pfam" id="PF05920">
    <property type="entry name" value="Homeobox_KN"/>
    <property type="match status" value="1"/>
</dbReference>
<dbReference type="Gene3D" id="1.10.10.60">
    <property type="entry name" value="Homeodomain-like"/>
    <property type="match status" value="1"/>
</dbReference>
<gene>
    <name evidence="11" type="ORF">IFM89_033118</name>
</gene>
<evidence type="ECO:0000256" key="1">
    <source>
        <dbReference type="ARBA" id="ARBA00004123"/>
    </source>
</evidence>
<reference evidence="11 12" key="1">
    <citation type="submission" date="2020-10" db="EMBL/GenBank/DDBJ databases">
        <title>The Coptis chinensis genome and diversification of protoberbering-type alkaloids.</title>
        <authorList>
            <person name="Wang B."/>
            <person name="Shu S."/>
            <person name="Song C."/>
            <person name="Liu Y."/>
        </authorList>
    </citation>
    <scope>NUCLEOTIDE SEQUENCE [LARGE SCALE GENOMIC DNA]</scope>
    <source>
        <strain evidence="11">HL-2020</strain>
        <tissue evidence="11">Leaf</tissue>
    </source>
</reference>